<dbReference type="EMBL" id="BSOZ01000012">
    <property type="protein sequence ID" value="GLS04013.1"/>
    <property type="molecule type" value="Genomic_DNA"/>
</dbReference>
<dbReference type="Pfam" id="PF00171">
    <property type="entry name" value="Aldedh"/>
    <property type="match status" value="1"/>
</dbReference>
<evidence type="ECO:0000313" key="7">
    <source>
        <dbReference type="Proteomes" id="UP001156836"/>
    </source>
</evidence>
<dbReference type="Proteomes" id="UP001156836">
    <property type="component" value="Unassembled WGS sequence"/>
</dbReference>
<evidence type="ECO:0000256" key="3">
    <source>
        <dbReference type="PROSITE-ProRule" id="PRU10007"/>
    </source>
</evidence>
<gene>
    <name evidence="6" type="primary">davD</name>
    <name evidence="6" type="ORF">GCM10007860_11590</name>
</gene>
<comment type="caution">
    <text evidence="6">The sequence shown here is derived from an EMBL/GenBank/DDBJ whole genome shotgun (WGS) entry which is preliminary data.</text>
</comment>
<dbReference type="Gene3D" id="3.40.309.10">
    <property type="entry name" value="Aldehyde Dehydrogenase, Chain A, domain 2"/>
    <property type="match status" value="1"/>
</dbReference>
<protein>
    <submittedName>
        <fullName evidence="6">Glutarate-semialdehyde dehydrogenase DavD</fullName>
    </submittedName>
</protein>
<evidence type="ECO:0000256" key="2">
    <source>
        <dbReference type="ARBA" id="ARBA00023002"/>
    </source>
</evidence>
<dbReference type="RefSeq" id="WP_018748424.1">
    <property type="nucleotide sequence ID" value="NZ_BSOZ01000012.1"/>
</dbReference>
<dbReference type="PANTHER" id="PTHR43353:SF5">
    <property type="entry name" value="SUCCINATE-SEMIALDEHYDE DEHYDROGENASE, MITOCHONDRIAL"/>
    <property type="match status" value="1"/>
</dbReference>
<dbReference type="InterPro" id="IPR010102">
    <property type="entry name" value="Succ_semiAld_DH"/>
</dbReference>
<dbReference type="InterPro" id="IPR016161">
    <property type="entry name" value="Ald_DH/histidinol_DH"/>
</dbReference>
<dbReference type="SUPFAM" id="SSF53720">
    <property type="entry name" value="ALDH-like"/>
    <property type="match status" value="1"/>
</dbReference>
<proteinExistence type="inferred from homology"/>
<reference evidence="7" key="1">
    <citation type="journal article" date="2019" name="Int. J. Syst. Evol. Microbiol.">
        <title>The Global Catalogue of Microorganisms (GCM) 10K type strain sequencing project: providing services to taxonomists for standard genome sequencing and annotation.</title>
        <authorList>
            <consortium name="The Broad Institute Genomics Platform"/>
            <consortium name="The Broad Institute Genome Sequencing Center for Infectious Disease"/>
            <person name="Wu L."/>
            <person name="Ma J."/>
        </authorList>
    </citation>
    <scope>NUCLEOTIDE SEQUENCE [LARGE SCALE GENOMIC DNA]</scope>
    <source>
        <strain evidence="7">NBRC 104970</strain>
    </source>
</reference>
<dbReference type="InterPro" id="IPR016160">
    <property type="entry name" value="Ald_DH_CS_CYS"/>
</dbReference>
<dbReference type="PROSITE" id="PS00687">
    <property type="entry name" value="ALDEHYDE_DEHYDR_GLU"/>
    <property type="match status" value="1"/>
</dbReference>
<dbReference type="CDD" id="cd07103">
    <property type="entry name" value="ALDH_F5_SSADH_GabD"/>
    <property type="match status" value="1"/>
</dbReference>
<evidence type="ECO:0000259" key="5">
    <source>
        <dbReference type="Pfam" id="PF00171"/>
    </source>
</evidence>
<dbReference type="InterPro" id="IPR016162">
    <property type="entry name" value="Ald_DH_N"/>
</dbReference>
<dbReference type="PANTHER" id="PTHR43353">
    <property type="entry name" value="SUCCINATE-SEMIALDEHYDE DEHYDROGENASE, MITOCHONDRIAL"/>
    <property type="match status" value="1"/>
</dbReference>
<dbReference type="PROSITE" id="PS00070">
    <property type="entry name" value="ALDEHYDE_DEHYDR_CYS"/>
    <property type="match status" value="1"/>
</dbReference>
<dbReference type="Gene3D" id="3.40.605.10">
    <property type="entry name" value="Aldehyde Dehydrogenase, Chain A, domain 1"/>
    <property type="match status" value="1"/>
</dbReference>
<keyword evidence="2 4" id="KW-0560">Oxidoreductase</keyword>
<dbReference type="NCBIfam" id="TIGR01780">
    <property type="entry name" value="SSADH"/>
    <property type="match status" value="1"/>
</dbReference>
<accession>A0ABQ6BPX3</accession>
<keyword evidence="7" id="KW-1185">Reference proteome</keyword>
<dbReference type="InterPro" id="IPR015590">
    <property type="entry name" value="Aldehyde_DH_dom"/>
</dbReference>
<evidence type="ECO:0000256" key="4">
    <source>
        <dbReference type="RuleBase" id="RU003345"/>
    </source>
</evidence>
<dbReference type="InterPro" id="IPR016163">
    <property type="entry name" value="Ald_DH_C"/>
</dbReference>
<sequence>MTFTSDLLYQDAMIDGRWHATAARFAVHDPATGEILARVARCGRDETRAAIAAAEAALPNWRATPAKSRAAVLRRWYELLMARRDDIATLLTREQGKPLAESQGEVAYAASFIEWFAEEARRIAGDVLEHPQADRRILVLKQPVGVCAAITPWNFPAAMIARKAGAALAAGCTMVVKPASQTPLTALAMAALAVEAGLPAGVFNVVPGPAGEVGAELAENPAVRKLSFTGSTETGRKLMAQCAPTLKKLSLELGGNAPFIVFDDADVDAAVEGALAAKYRNSGQTCVCANRFYVQAAVHDRFAARLAERAAQLKVGNGLDAGVEQGPLIDADALAKVERHVADALARGARLLTGGERRGGTWYAPTVLADVPSDALVTREETFGPVSALVKFDTEEQAIALANASEFGLAAYFYGRDLSRVFRVAEALEYGMVGINTGLFSNEVGPFGGMKQSGFGREGSRYGLAEYLELKYLCLGI</sequence>
<name>A0ABQ6BPX3_9NEIS</name>
<dbReference type="InterPro" id="IPR029510">
    <property type="entry name" value="Ald_DH_CS_GLU"/>
</dbReference>
<dbReference type="InterPro" id="IPR050740">
    <property type="entry name" value="Aldehyde_DH_Superfamily"/>
</dbReference>
<evidence type="ECO:0000256" key="1">
    <source>
        <dbReference type="ARBA" id="ARBA00009986"/>
    </source>
</evidence>
<feature type="active site" evidence="3">
    <location>
        <position position="252"/>
    </location>
</feature>
<organism evidence="6 7">
    <name type="scientific">Chitiniphilus shinanonensis</name>
    <dbReference type="NCBI Taxonomy" id="553088"/>
    <lineage>
        <taxon>Bacteria</taxon>
        <taxon>Pseudomonadati</taxon>
        <taxon>Pseudomonadota</taxon>
        <taxon>Betaproteobacteria</taxon>
        <taxon>Neisseriales</taxon>
        <taxon>Chitinibacteraceae</taxon>
        <taxon>Chitiniphilus</taxon>
    </lineage>
</organism>
<feature type="domain" description="Aldehyde dehydrogenase" evidence="5">
    <location>
        <begin position="22"/>
        <end position="472"/>
    </location>
</feature>
<comment type="similarity">
    <text evidence="1 4">Belongs to the aldehyde dehydrogenase family.</text>
</comment>
<evidence type="ECO:0000313" key="6">
    <source>
        <dbReference type="EMBL" id="GLS04013.1"/>
    </source>
</evidence>